<sequence length="171" mass="19560">MAQVVTLPDDAYFDVVQWYDKSVWGKTIDVTQLCCLRKSLDRGGLKDVKIRYLGGLHVLITFKNYTEAIALVEGRYNWAHVFSNLEVWMGQEYSYERIVWIKIFGVPVHLWEAHVFDKIATLIGTVVAPSHAKFDYGSIVNDTVGIMVGKDWSSPEPLTLKWRTPNPKVAR</sequence>
<reference evidence="2" key="1">
    <citation type="journal article" date="2022" name="Mol. Ecol. Resour.">
        <title>The genomes of chicory, endive, great burdock and yacon provide insights into Asteraceae palaeo-polyploidization history and plant inulin production.</title>
        <authorList>
            <person name="Fan W."/>
            <person name="Wang S."/>
            <person name="Wang H."/>
            <person name="Wang A."/>
            <person name="Jiang F."/>
            <person name="Liu H."/>
            <person name="Zhao H."/>
            <person name="Xu D."/>
            <person name="Zhang Y."/>
        </authorList>
    </citation>
    <scope>NUCLEOTIDE SEQUENCE [LARGE SCALE GENOMIC DNA]</scope>
    <source>
        <strain evidence="2">cv. Yunnan</strain>
    </source>
</reference>
<dbReference type="Proteomes" id="UP001056120">
    <property type="component" value="Linkage Group LG28"/>
</dbReference>
<keyword evidence="2" id="KW-1185">Reference proteome</keyword>
<comment type="caution">
    <text evidence="1">The sequence shown here is derived from an EMBL/GenBank/DDBJ whole genome shotgun (WGS) entry which is preliminary data.</text>
</comment>
<proteinExistence type="predicted"/>
<protein>
    <submittedName>
        <fullName evidence="1">Uncharacterized protein</fullName>
    </submittedName>
</protein>
<reference evidence="1 2" key="2">
    <citation type="journal article" date="2022" name="Mol. Ecol. Resour.">
        <title>The genomes of chicory, endive, great burdock and yacon provide insights into Asteraceae paleo-polyploidization history and plant inulin production.</title>
        <authorList>
            <person name="Fan W."/>
            <person name="Wang S."/>
            <person name="Wang H."/>
            <person name="Wang A."/>
            <person name="Jiang F."/>
            <person name="Liu H."/>
            <person name="Zhao H."/>
            <person name="Xu D."/>
            <person name="Zhang Y."/>
        </authorList>
    </citation>
    <scope>NUCLEOTIDE SEQUENCE [LARGE SCALE GENOMIC DNA]</scope>
    <source>
        <strain evidence="2">cv. Yunnan</strain>
        <tissue evidence="1">Leaves</tissue>
    </source>
</reference>
<dbReference type="EMBL" id="CM042045">
    <property type="protein sequence ID" value="KAI3683159.1"/>
    <property type="molecule type" value="Genomic_DNA"/>
</dbReference>
<evidence type="ECO:0000313" key="1">
    <source>
        <dbReference type="EMBL" id="KAI3683159.1"/>
    </source>
</evidence>
<organism evidence="1 2">
    <name type="scientific">Smallanthus sonchifolius</name>
    <dbReference type="NCBI Taxonomy" id="185202"/>
    <lineage>
        <taxon>Eukaryota</taxon>
        <taxon>Viridiplantae</taxon>
        <taxon>Streptophyta</taxon>
        <taxon>Embryophyta</taxon>
        <taxon>Tracheophyta</taxon>
        <taxon>Spermatophyta</taxon>
        <taxon>Magnoliopsida</taxon>
        <taxon>eudicotyledons</taxon>
        <taxon>Gunneridae</taxon>
        <taxon>Pentapetalae</taxon>
        <taxon>asterids</taxon>
        <taxon>campanulids</taxon>
        <taxon>Asterales</taxon>
        <taxon>Asteraceae</taxon>
        <taxon>Asteroideae</taxon>
        <taxon>Heliantheae alliance</taxon>
        <taxon>Millerieae</taxon>
        <taxon>Smallanthus</taxon>
    </lineage>
</organism>
<evidence type="ECO:0000313" key="2">
    <source>
        <dbReference type="Proteomes" id="UP001056120"/>
    </source>
</evidence>
<accession>A0ACB8YD35</accession>
<gene>
    <name evidence="1" type="ORF">L1987_83659</name>
</gene>
<name>A0ACB8YD35_9ASTR</name>